<comment type="caution">
    <text evidence="2">The sequence shown here is derived from an EMBL/GenBank/DDBJ whole genome shotgun (WGS) entry which is preliminary data.</text>
</comment>
<dbReference type="PANTHER" id="PTHR47163">
    <property type="entry name" value="DDE_TNP_IS1595 DOMAIN-CONTAINING PROTEIN"/>
    <property type="match status" value="1"/>
</dbReference>
<evidence type="ECO:0000259" key="1">
    <source>
        <dbReference type="SMART" id="SM01126"/>
    </source>
</evidence>
<gene>
    <name evidence="2" type="ORF">OXX778_LOCUS22522</name>
</gene>
<dbReference type="InterPro" id="IPR053164">
    <property type="entry name" value="IS1016-like_transposase"/>
</dbReference>
<proteinExistence type="predicted"/>
<dbReference type="InterPro" id="IPR024445">
    <property type="entry name" value="Tnp_ISXO2-like"/>
</dbReference>
<sequence length="175" mass="20768">MYERETSKCLFFVVEKRDAVNLFNIIYKYVLPNTTINLDCWAAYNRIKLLNKNYHHLTVNHDLHFVDPKTRCHTNSIESIWNKVKLYLKKVQGISRVYLQSYLDQFTWVQNKKILTWVTRVGTFSAILDTLSRVYPANKLELKDNLDSELDLDLEKDNGDLIEVEEGEEIEKNRH</sequence>
<dbReference type="OrthoDB" id="5862080at2759"/>
<dbReference type="SMART" id="SM01126">
    <property type="entry name" value="DDE_Tnp_IS1595"/>
    <property type="match status" value="1"/>
</dbReference>
<reference evidence="2" key="1">
    <citation type="submission" date="2021-02" db="EMBL/GenBank/DDBJ databases">
        <authorList>
            <person name="Nowell W R."/>
        </authorList>
    </citation>
    <scope>NUCLEOTIDE SEQUENCE</scope>
    <source>
        <strain evidence="2">Ploen Becks lab</strain>
    </source>
</reference>
<dbReference type="AlphaFoldDB" id="A0A814RCR8"/>
<dbReference type="EMBL" id="CAJNOC010009712">
    <property type="protein sequence ID" value="CAF1132128.1"/>
    <property type="molecule type" value="Genomic_DNA"/>
</dbReference>
<dbReference type="Proteomes" id="UP000663879">
    <property type="component" value="Unassembled WGS sequence"/>
</dbReference>
<protein>
    <recommendedName>
        <fullName evidence="1">ISXO2-like transposase domain-containing protein</fullName>
    </recommendedName>
</protein>
<name>A0A814RCR8_9BILA</name>
<keyword evidence="3" id="KW-1185">Reference proteome</keyword>
<dbReference type="Pfam" id="PF12762">
    <property type="entry name" value="DDE_Tnp_IS1595"/>
    <property type="match status" value="1"/>
</dbReference>
<evidence type="ECO:0000313" key="3">
    <source>
        <dbReference type="Proteomes" id="UP000663879"/>
    </source>
</evidence>
<accession>A0A814RCR8</accession>
<organism evidence="2 3">
    <name type="scientific">Brachionus calyciflorus</name>
    <dbReference type="NCBI Taxonomy" id="104777"/>
    <lineage>
        <taxon>Eukaryota</taxon>
        <taxon>Metazoa</taxon>
        <taxon>Spiralia</taxon>
        <taxon>Gnathifera</taxon>
        <taxon>Rotifera</taxon>
        <taxon>Eurotatoria</taxon>
        <taxon>Monogononta</taxon>
        <taxon>Pseudotrocha</taxon>
        <taxon>Ploima</taxon>
        <taxon>Brachionidae</taxon>
        <taxon>Brachionus</taxon>
    </lineage>
</organism>
<feature type="domain" description="ISXO2-like transposase" evidence="1">
    <location>
        <begin position="1"/>
        <end position="111"/>
    </location>
</feature>
<evidence type="ECO:0000313" key="2">
    <source>
        <dbReference type="EMBL" id="CAF1132128.1"/>
    </source>
</evidence>
<dbReference type="PANTHER" id="PTHR47163:SF2">
    <property type="entry name" value="SI:DKEY-17M8.2"/>
    <property type="match status" value="1"/>
</dbReference>